<dbReference type="PANTHER" id="PTHR14428:SF5">
    <property type="entry name" value="NUCLEOLAR COMPLEX PROTEIN 3 HOMOLOG"/>
    <property type="match status" value="1"/>
</dbReference>
<dbReference type="Proteomes" id="UP000695000">
    <property type="component" value="Unplaced"/>
</dbReference>
<evidence type="ECO:0000256" key="3">
    <source>
        <dbReference type="ARBA" id="ARBA00023054"/>
    </source>
</evidence>
<dbReference type="GeneID" id="108566717"/>
<dbReference type="InterPro" id="IPR011989">
    <property type="entry name" value="ARM-like"/>
</dbReference>
<gene>
    <name evidence="11" type="primary">LOC108566717</name>
</gene>
<evidence type="ECO:0000259" key="9">
    <source>
        <dbReference type="Pfam" id="PF07540"/>
    </source>
</evidence>
<sequence length="789" mass="90680">MGSKKAVKNSSSSNNKKSVKVKASNKKFKGGKNKRRETVPKLIKPKIKDVEESEESDYGEDMLDMVEEEDLAFLKTAIANKSYSLLKNVKFDKSKGQKRKLQDEEEDDDGDDLENDYESQLKPTKVVKNLLPIKTNKGIVKRSVEQDEVDEPEEEEEEQMEESYIDDENEDTGDDDDDEGMYVFNEDGIDKSVPVSAAQMLSNRNETLRQKKIYIGNLSSIILENPEENILNLRLLMKILDDDTPEVYVTVRKLAIVALLEVFKDILPNYNLKLQDITETKVKKDTLKQHKFEETLLSSYKKYLQHLEKFMYILHRKRGDARVFSEGEINVAEVAVHAMCDLLVSHPYFNFAQNIVQTIVPFLNNPNKNVRQLVAAACKTVFKEDKREEITLKVMRAVNQYLRNHAHNVNADMLEVFLALRIKDVNLDQEKEHDIKEKKLNSKKGNILRLSKRERKKGKMLKELEKEMLETKAEESKQMKHHNLTEITKILFGIYFRILKSSNNTKVLGACLEGLAKFAHCINLEFYVDIVNVLDKLLKEDWLGYRENLNCVRTVFSILGGQGEILNMDPTRFYKYFYQDLLCTTAGRTHNNMEIVFSALAEALLNRRKKITNKRLIGFVKRVTTLALQLLHNGSIGALSFVKTAFQLNSATDILLDLDNSVGDGKFDPHLEEPEYSGAANTALYELTLLAKHYHPIVAKYAVHIANGANSAKEGATLPMEYAKCTMEELFEKFDMSEMAFNPPIRVPKQVQAKARPERHEFANEDFKRMCYKKLKYEKSNEAFFIGIK</sequence>
<evidence type="ECO:0000259" key="8">
    <source>
        <dbReference type="Pfam" id="PF03914"/>
    </source>
</evidence>
<keyword evidence="4" id="KW-0539">Nucleus</keyword>
<keyword evidence="3" id="KW-0175">Coiled coil</keyword>
<keyword evidence="10" id="KW-1185">Reference proteome</keyword>
<feature type="compositionally biased region" description="Acidic residues" evidence="7">
    <location>
        <begin position="51"/>
        <end position="60"/>
    </location>
</feature>
<feature type="compositionally biased region" description="Low complexity" evidence="7">
    <location>
        <begin position="1"/>
        <end position="16"/>
    </location>
</feature>
<feature type="compositionally biased region" description="Acidic residues" evidence="7">
    <location>
        <begin position="146"/>
        <end position="176"/>
    </location>
</feature>
<dbReference type="InterPro" id="IPR016024">
    <property type="entry name" value="ARM-type_fold"/>
</dbReference>
<feature type="compositionally biased region" description="Basic residues" evidence="7">
    <location>
        <begin position="17"/>
        <end position="35"/>
    </location>
</feature>
<reference evidence="11" key="1">
    <citation type="submission" date="2025-08" db="UniProtKB">
        <authorList>
            <consortium name="RefSeq"/>
        </authorList>
    </citation>
    <scope>IDENTIFICATION</scope>
    <source>
        <tissue evidence="11">Whole Larva</tissue>
    </source>
</reference>
<dbReference type="RefSeq" id="XP_017782223.1">
    <property type="nucleotide sequence ID" value="XM_017926734.1"/>
</dbReference>
<name>A0ABM1N5X3_NICVS</name>
<evidence type="ECO:0000313" key="11">
    <source>
        <dbReference type="RefSeq" id="XP_017782223.1"/>
    </source>
</evidence>
<dbReference type="InterPro" id="IPR005612">
    <property type="entry name" value="CCAAT-binding_factor"/>
</dbReference>
<evidence type="ECO:0000313" key="10">
    <source>
        <dbReference type="Proteomes" id="UP000695000"/>
    </source>
</evidence>
<dbReference type="Pfam" id="PF03914">
    <property type="entry name" value="CBF"/>
    <property type="match status" value="1"/>
</dbReference>
<dbReference type="InterPro" id="IPR016903">
    <property type="entry name" value="Nucleolar_cplx-assoc_3"/>
</dbReference>
<feature type="region of interest" description="Disordered" evidence="7">
    <location>
        <begin position="1"/>
        <end position="60"/>
    </location>
</feature>
<feature type="region of interest" description="Disordered" evidence="7">
    <location>
        <begin position="142"/>
        <end position="176"/>
    </location>
</feature>
<evidence type="ECO:0000256" key="6">
    <source>
        <dbReference type="ARBA" id="ARBA00032937"/>
    </source>
</evidence>
<dbReference type="PANTHER" id="PTHR14428">
    <property type="entry name" value="NUCLEOLAR COMPLEX PROTEIN 3"/>
    <property type="match status" value="1"/>
</dbReference>
<feature type="compositionally biased region" description="Acidic residues" evidence="7">
    <location>
        <begin position="103"/>
        <end position="117"/>
    </location>
</feature>
<accession>A0ABM1N5X3</accession>
<comment type="subcellular location">
    <subcellularLocation>
        <location evidence="1">Nucleus</location>
        <location evidence="1">Nucleolus</location>
    </subcellularLocation>
</comment>
<evidence type="ECO:0000256" key="7">
    <source>
        <dbReference type="SAM" id="MobiDB-lite"/>
    </source>
</evidence>
<organism evidence="10 11">
    <name type="scientific">Nicrophorus vespilloides</name>
    <name type="common">Boreal carrion beetle</name>
    <dbReference type="NCBI Taxonomy" id="110193"/>
    <lineage>
        <taxon>Eukaryota</taxon>
        <taxon>Metazoa</taxon>
        <taxon>Ecdysozoa</taxon>
        <taxon>Arthropoda</taxon>
        <taxon>Hexapoda</taxon>
        <taxon>Insecta</taxon>
        <taxon>Pterygota</taxon>
        <taxon>Neoptera</taxon>
        <taxon>Endopterygota</taxon>
        <taxon>Coleoptera</taxon>
        <taxon>Polyphaga</taxon>
        <taxon>Staphyliniformia</taxon>
        <taxon>Silphidae</taxon>
        <taxon>Nicrophorinae</taxon>
        <taxon>Nicrophorus</taxon>
    </lineage>
</organism>
<dbReference type="SUPFAM" id="SSF48371">
    <property type="entry name" value="ARM repeat"/>
    <property type="match status" value="1"/>
</dbReference>
<evidence type="ECO:0000256" key="2">
    <source>
        <dbReference type="ARBA" id="ARBA00007797"/>
    </source>
</evidence>
<feature type="domain" description="CCAAT-binding factor" evidence="8">
    <location>
        <begin position="549"/>
        <end position="702"/>
    </location>
</feature>
<feature type="region of interest" description="Disordered" evidence="7">
    <location>
        <begin position="93"/>
        <end position="120"/>
    </location>
</feature>
<feature type="domain" description="Nucleolar complex-associated protein 3 N-terminal" evidence="9">
    <location>
        <begin position="210"/>
        <end position="303"/>
    </location>
</feature>
<dbReference type="Pfam" id="PF07540">
    <property type="entry name" value="NOC3p"/>
    <property type="match status" value="1"/>
</dbReference>
<comment type="similarity">
    <text evidence="2">Belongs to the CBF/MAK21 family.</text>
</comment>
<dbReference type="Gene3D" id="1.25.10.10">
    <property type="entry name" value="Leucine-rich Repeat Variant"/>
    <property type="match status" value="1"/>
</dbReference>
<protein>
    <recommendedName>
        <fullName evidence="6">NOC3-like protein</fullName>
    </recommendedName>
    <alternativeName>
        <fullName evidence="5">Nucleolar complex-associated protein 3-like protein</fullName>
    </alternativeName>
</protein>
<evidence type="ECO:0000256" key="1">
    <source>
        <dbReference type="ARBA" id="ARBA00004604"/>
    </source>
</evidence>
<evidence type="ECO:0000256" key="4">
    <source>
        <dbReference type="ARBA" id="ARBA00023242"/>
    </source>
</evidence>
<evidence type="ECO:0000256" key="5">
    <source>
        <dbReference type="ARBA" id="ARBA00032701"/>
    </source>
</evidence>
<proteinExistence type="inferred from homology"/>
<dbReference type="InterPro" id="IPR011501">
    <property type="entry name" value="Noc3_N"/>
</dbReference>